<sequence length="66" mass="8024">MILSSEEIDMRKKSDDIIFKSCDLQLNNLLREREFKLIYVFELYNIKLNRNSTLLDKMCSRKKIHE</sequence>
<dbReference type="EMBL" id="CAJVQC010073922">
    <property type="protein sequence ID" value="CAG8812650.1"/>
    <property type="molecule type" value="Genomic_DNA"/>
</dbReference>
<reference evidence="1" key="1">
    <citation type="submission" date="2021-06" db="EMBL/GenBank/DDBJ databases">
        <authorList>
            <person name="Kallberg Y."/>
            <person name="Tangrot J."/>
            <person name="Rosling A."/>
        </authorList>
    </citation>
    <scope>NUCLEOTIDE SEQUENCE</scope>
    <source>
        <strain evidence="1">MA461A</strain>
    </source>
</reference>
<proteinExistence type="predicted"/>
<protein>
    <submittedName>
        <fullName evidence="1">9543_t:CDS:1</fullName>
    </submittedName>
</protein>
<keyword evidence="2" id="KW-1185">Reference proteome</keyword>
<name>A0ACA9RW53_9GLOM</name>
<dbReference type="Proteomes" id="UP000789920">
    <property type="component" value="Unassembled WGS sequence"/>
</dbReference>
<organism evidence="1 2">
    <name type="scientific">Racocetra persica</name>
    <dbReference type="NCBI Taxonomy" id="160502"/>
    <lineage>
        <taxon>Eukaryota</taxon>
        <taxon>Fungi</taxon>
        <taxon>Fungi incertae sedis</taxon>
        <taxon>Mucoromycota</taxon>
        <taxon>Glomeromycotina</taxon>
        <taxon>Glomeromycetes</taxon>
        <taxon>Diversisporales</taxon>
        <taxon>Gigasporaceae</taxon>
        <taxon>Racocetra</taxon>
    </lineage>
</organism>
<feature type="non-terminal residue" evidence="1">
    <location>
        <position position="66"/>
    </location>
</feature>
<evidence type="ECO:0000313" key="2">
    <source>
        <dbReference type="Proteomes" id="UP000789920"/>
    </source>
</evidence>
<gene>
    <name evidence="1" type="ORF">RPERSI_LOCUS23574</name>
</gene>
<accession>A0ACA9RW53</accession>
<evidence type="ECO:0000313" key="1">
    <source>
        <dbReference type="EMBL" id="CAG8812650.1"/>
    </source>
</evidence>
<comment type="caution">
    <text evidence="1">The sequence shown here is derived from an EMBL/GenBank/DDBJ whole genome shotgun (WGS) entry which is preliminary data.</text>
</comment>